<dbReference type="EMBL" id="BGPR01000309">
    <property type="protein sequence ID" value="GBM12150.1"/>
    <property type="molecule type" value="Genomic_DNA"/>
</dbReference>
<name>A0A4Y2D600_ARAVE</name>
<accession>A0A4Y2D600</accession>
<sequence>MSRRLNSVHCIEDIDSFFVEFIDIVSELAMEIFKKKPNRRKGGFKFWNDGLRTLRNATNKLYKIFKRKKQFDSPEAEVHAARAEYNRSRANYKKQLLIAKRESWELFCKNYTDTFGYIFKKRKGFGKDKKVAEIMVKQNDKLYAP</sequence>
<dbReference type="Proteomes" id="UP000499080">
    <property type="component" value="Unassembled WGS sequence"/>
</dbReference>
<protein>
    <submittedName>
        <fullName evidence="1">Uncharacterized protein</fullName>
    </submittedName>
</protein>
<dbReference type="AlphaFoldDB" id="A0A4Y2D600"/>
<comment type="caution">
    <text evidence="1">The sequence shown here is derived from an EMBL/GenBank/DDBJ whole genome shotgun (WGS) entry which is preliminary data.</text>
</comment>
<proteinExistence type="predicted"/>
<gene>
    <name evidence="1" type="ORF">AVEN_39484_1</name>
</gene>
<organism evidence="1 2">
    <name type="scientific">Araneus ventricosus</name>
    <name type="common">Orbweaver spider</name>
    <name type="synonym">Epeira ventricosa</name>
    <dbReference type="NCBI Taxonomy" id="182803"/>
    <lineage>
        <taxon>Eukaryota</taxon>
        <taxon>Metazoa</taxon>
        <taxon>Ecdysozoa</taxon>
        <taxon>Arthropoda</taxon>
        <taxon>Chelicerata</taxon>
        <taxon>Arachnida</taxon>
        <taxon>Araneae</taxon>
        <taxon>Araneomorphae</taxon>
        <taxon>Entelegynae</taxon>
        <taxon>Araneoidea</taxon>
        <taxon>Araneidae</taxon>
        <taxon>Araneus</taxon>
    </lineage>
</organism>
<keyword evidence="2" id="KW-1185">Reference proteome</keyword>
<reference evidence="1 2" key="1">
    <citation type="journal article" date="2019" name="Sci. Rep.">
        <title>Orb-weaving spider Araneus ventricosus genome elucidates the spidroin gene catalogue.</title>
        <authorList>
            <person name="Kono N."/>
            <person name="Nakamura H."/>
            <person name="Ohtoshi R."/>
            <person name="Moran D.A.P."/>
            <person name="Shinohara A."/>
            <person name="Yoshida Y."/>
            <person name="Fujiwara M."/>
            <person name="Mori M."/>
            <person name="Tomita M."/>
            <person name="Arakawa K."/>
        </authorList>
    </citation>
    <scope>NUCLEOTIDE SEQUENCE [LARGE SCALE GENOMIC DNA]</scope>
</reference>
<evidence type="ECO:0000313" key="2">
    <source>
        <dbReference type="Proteomes" id="UP000499080"/>
    </source>
</evidence>
<evidence type="ECO:0000313" key="1">
    <source>
        <dbReference type="EMBL" id="GBM12150.1"/>
    </source>
</evidence>